<reference evidence="3 4" key="1">
    <citation type="journal article" date="2014" name="BMC Genomics">
        <title>Comparative genome sequencing reveals chemotype-specific gene clusters in the toxigenic black mold Stachybotrys.</title>
        <authorList>
            <person name="Semeiks J."/>
            <person name="Borek D."/>
            <person name="Otwinowski Z."/>
            <person name="Grishin N.V."/>
        </authorList>
    </citation>
    <scope>NUCLEOTIDE SEQUENCE [LARGE SCALE GENOMIC DNA]</scope>
    <source>
        <strain evidence="4">CBS 109288 / IBT 7711</strain>
    </source>
</reference>
<dbReference type="InterPro" id="IPR001509">
    <property type="entry name" value="Epimerase_deHydtase"/>
</dbReference>
<dbReference type="InterPro" id="IPR036291">
    <property type="entry name" value="NAD(P)-bd_dom_sf"/>
</dbReference>
<dbReference type="InterPro" id="IPR051783">
    <property type="entry name" value="NAD(P)-dependent_oxidoreduct"/>
</dbReference>
<keyword evidence="1" id="KW-0812">Transmembrane</keyword>
<dbReference type="PANTHER" id="PTHR48079:SF6">
    <property type="entry name" value="NAD(P)-BINDING DOMAIN-CONTAINING PROTEIN-RELATED"/>
    <property type="match status" value="1"/>
</dbReference>
<dbReference type="GO" id="GO:0005737">
    <property type="term" value="C:cytoplasm"/>
    <property type="evidence" value="ECO:0007669"/>
    <property type="project" value="TreeGrafter"/>
</dbReference>
<feature type="transmembrane region" description="Helical" evidence="1">
    <location>
        <begin position="6"/>
        <end position="24"/>
    </location>
</feature>
<name>A0A084AU52_STACB</name>
<evidence type="ECO:0000313" key="4">
    <source>
        <dbReference type="Proteomes" id="UP000028045"/>
    </source>
</evidence>
<evidence type="ECO:0000256" key="1">
    <source>
        <dbReference type="SAM" id="Phobius"/>
    </source>
</evidence>
<dbReference type="OrthoDB" id="2735536at2759"/>
<dbReference type="GO" id="GO:0004029">
    <property type="term" value="F:aldehyde dehydrogenase (NAD+) activity"/>
    <property type="evidence" value="ECO:0007669"/>
    <property type="project" value="TreeGrafter"/>
</dbReference>
<sequence>MAKELVLLTGGTGYLGFAILMDLLRSGYRVRVAARSQAKADNVSAAPAIATLGLLAGQLTFAIVPNMTAVGAYNDAVRDVDFIIHAAAPLHASEGSAATTTDELEDAFVTTFVQGNLGLLKSAVEKGEKVKRIVMTSSTVAIAPPEVLAGDTEALEVVRGSDHRVAVQPPPYESELHAYCAGKAAALNQAEAFMKEHTPSFDLISIIPSWIFGKDEFVTDVKGFRTGSTHVLMNGLLTGNPGVPAIGNAVLNADVARAHVRALDSDIEGNQSFVLNVEAQWEDTIPIAKRYFPEAFKSGLFRERRPQPTLPVKWDSSKTRDVLGIELARYGAMVKEVVDQYLELLNRNTSAM</sequence>
<evidence type="ECO:0000313" key="3">
    <source>
        <dbReference type="EMBL" id="KEY68831.1"/>
    </source>
</evidence>
<accession>A0A084AU52</accession>
<dbReference type="EMBL" id="KL648561">
    <property type="protein sequence ID" value="KEY68831.1"/>
    <property type="molecule type" value="Genomic_DNA"/>
</dbReference>
<dbReference type="AlphaFoldDB" id="A0A084AU52"/>
<dbReference type="Proteomes" id="UP000028045">
    <property type="component" value="Unassembled WGS sequence"/>
</dbReference>
<dbReference type="Gene3D" id="3.40.50.720">
    <property type="entry name" value="NAD(P)-binding Rossmann-like Domain"/>
    <property type="match status" value="1"/>
</dbReference>
<keyword evidence="1" id="KW-1133">Transmembrane helix</keyword>
<dbReference type="SUPFAM" id="SSF51735">
    <property type="entry name" value="NAD(P)-binding Rossmann-fold domains"/>
    <property type="match status" value="1"/>
</dbReference>
<gene>
    <name evidence="3" type="ORF">S7711_09827</name>
</gene>
<organism evidence="3 4">
    <name type="scientific">Stachybotrys chartarum (strain CBS 109288 / IBT 7711)</name>
    <name type="common">Toxic black mold</name>
    <name type="synonym">Stilbospora chartarum</name>
    <dbReference type="NCBI Taxonomy" id="1280523"/>
    <lineage>
        <taxon>Eukaryota</taxon>
        <taxon>Fungi</taxon>
        <taxon>Dikarya</taxon>
        <taxon>Ascomycota</taxon>
        <taxon>Pezizomycotina</taxon>
        <taxon>Sordariomycetes</taxon>
        <taxon>Hypocreomycetidae</taxon>
        <taxon>Hypocreales</taxon>
        <taxon>Stachybotryaceae</taxon>
        <taxon>Stachybotrys</taxon>
    </lineage>
</organism>
<evidence type="ECO:0000259" key="2">
    <source>
        <dbReference type="Pfam" id="PF01370"/>
    </source>
</evidence>
<dbReference type="HOGENOM" id="CLU_007383_9_2_1"/>
<feature type="domain" description="NAD-dependent epimerase/dehydratase" evidence="2">
    <location>
        <begin position="6"/>
        <end position="266"/>
    </location>
</feature>
<dbReference type="PANTHER" id="PTHR48079">
    <property type="entry name" value="PROTEIN YEEZ"/>
    <property type="match status" value="1"/>
</dbReference>
<keyword evidence="1" id="KW-0472">Membrane</keyword>
<protein>
    <recommendedName>
        <fullName evidence="2">NAD-dependent epimerase/dehydratase domain-containing protein</fullName>
    </recommendedName>
</protein>
<dbReference type="Pfam" id="PF01370">
    <property type="entry name" value="Epimerase"/>
    <property type="match status" value="1"/>
</dbReference>
<feature type="transmembrane region" description="Helical" evidence="1">
    <location>
        <begin position="45"/>
        <end position="64"/>
    </location>
</feature>
<keyword evidence="4" id="KW-1185">Reference proteome</keyword>
<proteinExistence type="predicted"/>